<evidence type="ECO:0000259" key="1">
    <source>
        <dbReference type="Pfam" id="PF13456"/>
    </source>
</evidence>
<dbReference type="EMBL" id="JADBGQ010000008">
    <property type="protein sequence ID" value="KAG5384519.1"/>
    <property type="molecule type" value="Genomic_DNA"/>
</dbReference>
<protein>
    <recommendedName>
        <fullName evidence="1">RNase H type-1 domain-containing protein</fullName>
    </recommendedName>
</protein>
<comment type="caution">
    <text evidence="2">The sequence shown here is derived from an EMBL/GenBank/DDBJ whole genome shotgun (WGS) entry which is preliminary data.</text>
</comment>
<dbReference type="InterPro" id="IPR002156">
    <property type="entry name" value="RNaseH_domain"/>
</dbReference>
<evidence type="ECO:0000313" key="3">
    <source>
        <dbReference type="Proteomes" id="UP000823674"/>
    </source>
</evidence>
<dbReference type="PANTHER" id="PTHR47074">
    <property type="entry name" value="BNAC02G40300D PROTEIN"/>
    <property type="match status" value="1"/>
</dbReference>
<dbReference type="InterPro" id="IPR052929">
    <property type="entry name" value="RNase_H-like_EbsB-rel"/>
</dbReference>
<reference evidence="2 3" key="1">
    <citation type="submission" date="2021-03" db="EMBL/GenBank/DDBJ databases">
        <authorList>
            <person name="King G.J."/>
            <person name="Bancroft I."/>
            <person name="Baten A."/>
            <person name="Bloomfield J."/>
            <person name="Borpatragohain P."/>
            <person name="He Z."/>
            <person name="Irish N."/>
            <person name="Irwin J."/>
            <person name="Liu K."/>
            <person name="Mauleon R.P."/>
            <person name="Moore J."/>
            <person name="Morris R."/>
            <person name="Ostergaard L."/>
            <person name="Wang B."/>
            <person name="Wells R."/>
        </authorList>
    </citation>
    <scope>NUCLEOTIDE SEQUENCE [LARGE SCALE GENOMIC DNA]</scope>
    <source>
        <strain evidence="2">R-o-18</strain>
        <tissue evidence="2">Leaf</tissue>
    </source>
</reference>
<proteinExistence type="predicted"/>
<gene>
    <name evidence="2" type="primary">A09g509760.1_BraROA</name>
    <name evidence="2" type="ORF">IGI04_035989</name>
</gene>
<sequence length="230" mass="26197">VEETIGEAWKRARGNNNLSIVESLGAVRKSLGNWKRENNHNSNERMQKLRHELELESSSTSPCWERVNELKMEIGKAFKEEEEFWAQKSKDKWFVVGDNNTSFFHASVKAKAKAETGSRNQSQMNGKGWTVPESGRVKCNIGISWSKATCMADLGWIVRNSEGQTLLHSRRAFNGVSSLLEARRLGLIWSAESMISHRFQKVSFELEDHELVGSVNRPKAWPAFRGFNDN</sequence>
<dbReference type="Pfam" id="PF13456">
    <property type="entry name" value="RVT_3"/>
    <property type="match status" value="1"/>
</dbReference>
<organism evidence="2 3">
    <name type="scientific">Brassica rapa subsp. trilocularis</name>
    <dbReference type="NCBI Taxonomy" id="1813537"/>
    <lineage>
        <taxon>Eukaryota</taxon>
        <taxon>Viridiplantae</taxon>
        <taxon>Streptophyta</taxon>
        <taxon>Embryophyta</taxon>
        <taxon>Tracheophyta</taxon>
        <taxon>Spermatophyta</taxon>
        <taxon>Magnoliopsida</taxon>
        <taxon>eudicotyledons</taxon>
        <taxon>Gunneridae</taxon>
        <taxon>Pentapetalae</taxon>
        <taxon>rosids</taxon>
        <taxon>malvids</taxon>
        <taxon>Brassicales</taxon>
        <taxon>Brassicaceae</taxon>
        <taxon>Brassiceae</taxon>
        <taxon>Brassica</taxon>
    </lineage>
</organism>
<evidence type="ECO:0000313" key="2">
    <source>
        <dbReference type="EMBL" id="KAG5384519.1"/>
    </source>
</evidence>
<accession>A0ABQ7LD87</accession>
<feature type="domain" description="RNase H type-1" evidence="1">
    <location>
        <begin position="144"/>
        <end position="218"/>
    </location>
</feature>
<name>A0ABQ7LD87_BRACM</name>
<dbReference type="PANTHER" id="PTHR47074:SF49">
    <property type="entry name" value="POLYNUCLEOTIDYL TRANSFERASE, RIBONUCLEASE H-LIKE SUPERFAMILY PROTEIN"/>
    <property type="match status" value="1"/>
</dbReference>
<dbReference type="Proteomes" id="UP000823674">
    <property type="component" value="Chromosome A09"/>
</dbReference>
<keyword evidence="3" id="KW-1185">Reference proteome</keyword>
<feature type="non-terminal residue" evidence="2">
    <location>
        <position position="1"/>
    </location>
</feature>